<comment type="caution">
    <text evidence="3">The sequence shown here is derived from an EMBL/GenBank/DDBJ whole genome shotgun (WGS) entry which is preliminary data.</text>
</comment>
<gene>
    <name evidence="3" type="ORF">ACFO26_02315</name>
</gene>
<reference evidence="4" key="1">
    <citation type="journal article" date="2019" name="Int. J. Syst. Evol. Microbiol.">
        <title>The Global Catalogue of Microorganisms (GCM) 10K type strain sequencing project: providing services to taxonomists for standard genome sequencing and annotation.</title>
        <authorList>
            <consortium name="The Broad Institute Genomics Platform"/>
            <consortium name="The Broad Institute Genome Sequencing Center for Infectious Disease"/>
            <person name="Wu L."/>
            <person name="Ma J."/>
        </authorList>
    </citation>
    <scope>NUCLEOTIDE SEQUENCE [LARGE SCALE GENOMIC DNA]</scope>
    <source>
        <strain evidence="4">CCUG 63287</strain>
    </source>
</reference>
<evidence type="ECO:0000313" key="4">
    <source>
        <dbReference type="Proteomes" id="UP001595987"/>
    </source>
</evidence>
<protein>
    <recommendedName>
        <fullName evidence="2">DUF5648 domain-containing protein</fullName>
    </recommendedName>
</protein>
<sequence>MKKSVIITAAAASVLAVGVTSATTVKAHADSNVYRLYNPNTGEHFYTTSTAEKNADVKAGWNNEGIGWIAPSSSKSPVYRVYNPNAKGGDHYYTKNKGEASALVKLGWKWDNNEKPVFYSGYNTAIYVAYNPNALSGAHNYTASLGEENNLIKLGWKYKAIAWYGKAYVAPAKPSTPASKSFTKGEGTYTVGNQIAAGKYTVTSVTHSVGTLLDYNTADYSVDNSLYLDSTGKYGDKSATITLTKDMTVTIVPTHTGDTVAFIPVK</sequence>
<dbReference type="Pfam" id="PF18885">
    <property type="entry name" value="DUF5648"/>
    <property type="match status" value="1"/>
</dbReference>
<evidence type="ECO:0000313" key="3">
    <source>
        <dbReference type="EMBL" id="MFC4651738.1"/>
    </source>
</evidence>
<keyword evidence="1" id="KW-0732">Signal</keyword>
<feature type="signal peptide" evidence="1">
    <location>
        <begin position="1"/>
        <end position="22"/>
    </location>
</feature>
<feature type="chain" id="PRO_5045731355" description="DUF5648 domain-containing protein" evidence="1">
    <location>
        <begin position="23"/>
        <end position="266"/>
    </location>
</feature>
<dbReference type="EMBL" id="JBHSGD010000002">
    <property type="protein sequence ID" value="MFC4651738.1"/>
    <property type="molecule type" value="Genomic_DNA"/>
</dbReference>
<accession>A0ABV9JB52</accession>
<dbReference type="RefSeq" id="WP_213536673.1">
    <property type="nucleotide sequence ID" value="NZ_BOVQ01000008.1"/>
</dbReference>
<proteinExistence type="predicted"/>
<evidence type="ECO:0000259" key="2">
    <source>
        <dbReference type="Pfam" id="PF18885"/>
    </source>
</evidence>
<name>A0ABV9JB52_9LACT</name>
<keyword evidence="4" id="KW-1185">Reference proteome</keyword>
<evidence type="ECO:0000256" key="1">
    <source>
        <dbReference type="SAM" id="SignalP"/>
    </source>
</evidence>
<feature type="domain" description="DUF5648" evidence="2">
    <location>
        <begin position="33"/>
        <end position="165"/>
    </location>
</feature>
<dbReference type="InterPro" id="IPR043708">
    <property type="entry name" value="DUF5648"/>
</dbReference>
<dbReference type="Proteomes" id="UP001595987">
    <property type="component" value="Unassembled WGS sequence"/>
</dbReference>
<organism evidence="3 4">
    <name type="scientific">Lactococcus nasutitermitis</name>
    <dbReference type="NCBI Taxonomy" id="1652957"/>
    <lineage>
        <taxon>Bacteria</taxon>
        <taxon>Bacillati</taxon>
        <taxon>Bacillota</taxon>
        <taxon>Bacilli</taxon>
        <taxon>Lactobacillales</taxon>
        <taxon>Streptococcaceae</taxon>
        <taxon>Lactococcus</taxon>
    </lineage>
</organism>